<dbReference type="SUPFAM" id="SSF47413">
    <property type="entry name" value="lambda repressor-like DNA-binding domains"/>
    <property type="match status" value="1"/>
</dbReference>
<proteinExistence type="predicted"/>
<dbReference type="InterPro" id="IPR010982">
    <property type="entry name" value="Lambda_DNA-bd_dom_sf"/>
</dbReference>
<gene>
    <name evidence="3" type="ORF">BJ970_003617</name>
</gene>
<evidence type="ECO:0000313" key="4">
    <source>
        <dbReference type="Proteomes" id="UP000584374"/>
    </source>
</evidence>
<comment type="caution">
    <text evidence="3">The sequence shown here is derived from an EMBL/GenBank/DDBJ whole genome shotgun (WGS) entry which is preliminary data.</text>
</comment>
<dbReference type="Proteomes" id="UP000584374">
    <property type="component" value="Unassembled WGS sequence"/>
</dbReference>
<keyword evidence="4" id="KW-1185">Reference proteome</keyword>
<dbReference type="PROSITE" id="PS50943">
    <property type="entry name" value="HTH_CROC1"/>
    <property type="match status" value="1"/>
</dbReference>
<feature type="region of interest" description="Disordered" evidence="1">
    <location>
        <begin position="107"/>
        <end position="127"/>
    </location>
</feature>
<sequence>MTTRRDALAARREALGFTQETLAHELGVELSTVGRWERGTGTPQPWRRPDLARVLHVSLDELHKLLKPSPLIDDVATAGTGQQLASRREAIADTVLLTSAAVADQLPGRRPDSPLLDSHAAPRGAPTVRNTSTMVAEVHQAYQAARYAEAARLLPSVTATVDALVFEPTAKTRREAFVLQCSLHIAAAKLATKVGDAAGAWTAAVQAREAAEAAEDTFGQAGAAYQRTCALLRAGRLDDAEQTAVSAADAVRGTDPQSMTWRGALTLISAIIAARRSDSAEATRRLDHAEELAGLLGADGNIGWTAFGPTNALIHRLSVAVALGDPYAALTTAQQIDIVRLPIGLHGRQAQFHLDSAWAHARLGEDPEAVIHLLDTERVAPELVRTNPKAHTLIEELLARERRCTVPGLRGLAQRTGVAA</sequence>
<reference evidence="3 4" key="1">
    <citation type="submission" date="2020-08" db="EMBL/GenBank/DDBJ databases">
        <title>Sequencing the genomes of 1000 actinobacteria strains.</title>
        <authorList>
            <person name="Klenk H.-P."/>
        </authorList>
    </citation>
    <scope>NUCLEOTIDE SEQUENCE [LARGE SCALE GENOMIC DNA]</scope>
    <source>
        <strain evidence="3 4">DSM 45584</strain>
    </source>
</reference>
<name>A0A840QG20_9PSEU</name>
<dbReference type="Gene3D" id="1.10.260.40">
    <property type="entry name" value="lambda repressor-like DNA-binding domains"/>
    <property type="match status" value="1"/>
</dbReference>
<evidence type="ECO:0000259" key="2">
    <source>
        <dbReference type="PROSITE" id="PS50943"/>
    </source>
</evidence>
<protein>
    <submittedName>
        <fullName evidence="3">Transcriptional regulator with XRE-family HTH domain</fullName>
    </submittedName>
</protein>
<dbReference type="Pfam" id="PF01381">
    <property type="entry name" value="HTH_3"/>
    <property type="match status" value="1"/>
</dbReference>
<dbReference type="GO" id="GO:0003677">
    <property type="term" value="F:DNA binding"/>
    <property type="evidence" value="ECO:0007669"/>
    <property type="project" value="InterPro"/>
</dbReference>
<dbReference type="AlphaFoldDB" id="A0A840QG20"/>
<dbReference type="RefSeq" id="WP_184727285.1">
    <property type="nucleotide sequence ID" value="NZ_JACHIW010000001.1"/>
</dbReference>
<accession>A0A840QG20</accession>
<evidence type="ECO:0000313" key="3">
    <source>
        <dbReference type="EMBL" id="MBB5156083.1"/>
    </source>
</evidence>
<dbReference type="CDD" id="cd00093">
    <property type="entry name" value="HTH_XRE"/>
    <property type="match status" value="1"/>
</dbReference>
<feature type="domain" description="HTH cro/C1-type" evidence="2">
    <location>
        <begin position="8"/>
        <end position="62"/>
    </location>
</feature>
<evidence type="ECO:0000256" key="1">
    <source>
        <dbReference type="SAM" id="MobiDB-lite"/>
    </source>
</evidence>
<dbReference type="InterPro" id="IPR001387">
    <property type="entry name" value="Cro/C1-type_HTH"/>
</dbReference>
<dbReference type="SMART" id="SM00530">
    <property type="entry name" value="HTH_XRE"/>
    <property type="match status" value="1"/>
</dbReference>
<organism evidence="3 4">
    <name type="scientific">Saccharopolyspora phatthalungensis</name>
    <dbReference type="NCBI Taxonomy" id="664693"/>
    <lineage>
        <taxon>Bacteria</taxon>
        <taxon>Bacillati</taxon>
        <taxon>Actinomycetota</taxon>
        <taxon>Actinomycetes</taxon>
        <taxon>Pseudonocardiales</taxon>
        <taxon>Pseudonocardiaceae</taxon>
        <taxon>Saccharopolyspora</taxon>
    </lineage>
</organism>
<dbReference type="EMBL" id="JACHIW010000001">
    <property type="protein sequence ID" value="MBB5156083.1"/>
    <property type="molecule type" value="Genomic_DNA"/>
</dbReference>